<accession>A0A839ETT0</accession>
<feature type="region of interest" description="Disordered" evidence="1">
    <location>
        <begin position="101"/>
        <end position="131"/>
    </location>
</feature>
<dbReference type="Proteomes" id="UP000549052">
    <property type="component" value="Unassembled WGS sequence"/>
</dbReference>
<keyword evidence="4" id="KW-1185">Reference proteome</keyword>
<keyword evidence="2" id="KW-0732">Signal</keyword>
<organism evidence="3 4">
    <name type="scientific">Phyllobacterium myrsinacearum</name>
    <dbReference type="NCBI Taxonomy" id="28101"/>
    <lineage>
        <taxon>Bacteria</taxon>
        <taxon>Pseudomonadati</taxon>
        <taxon>Pseudomonadota</taxon>
        <taxon>Alphaproteobacteria</taxon>
        <taxon>Hyphomicrobiales</taxon>
        <taxon>Phyllobacteriaceae</taxon>
        <taxon>Phyllobacterium</taxon>
    </lineage>
</organism>
<evidence type="ECO:0000256" key="2">
    <source>
        <dbReference type="SAM" id="SignalP"/>
    </source>
</evidence>
<evidence type="ECO:0008006" key="5">
    <source>
        <dbReference type="Google" id="ProtNLM"/>
    </source>
</evidence>
<dbReference type="RefSeq" id="WP_246711909.1">
    <property type="nucleotide sequence ID" value="NZ_JACGXN010000010.1"/>
</dbReference>
<evidence type="ECO:0000313" key="3">
    <source>
        <dbReference type="EMBL" id="MBA8880914.1"/>
    </source>
</evidence>
<feature type="region of interest" description="Disordered" evidence="1">
    <location>
        <begin position="683"/>
        <end position="706"/>
    </location>
</feature>
<feature type="signal peptide" evidence="2">
    <location>
        <begin position="1"/>
        <end position="43"/>
    </location>
</feature>
<comment type="caution">
    <text evidence="3">The sequence shown here is derived from an EMBL/GenBank/DDBJ whole genome shotgun (WGS) entry which is preliminary data.</text>
</comment>
<sequence length="1278" mass="141490">MIRTRANSSLHDVSRVSSKSYCLMLLAGCAVIGAGFAGNPAHAQEQTPKPECLDAACTSALRGKVLDDSTAVKGARIAPNVEQEKPGEIGNIPFSISVDGEPVVESKKPEKPGTAPAKPAQALTEKTPDRARKADVGLSAVDIQVKFDGLDTKPLLNVSTTPVRRSYRVGEPVRFLATSNYPAFITRSEIRIFEAKDQITEKPVSVIPVAVNGEAGWVMPLTKNDETRFKYVLRVYDDKGRYDETLPRSLARTDRELPPENQGKVTDAVAPGMGDDNTALRNIPIYGGAVTVYGRNVPQGYQVRALNDTIPIDPDHAFVMQRILPPGDHDVDVAVLGSLKGSALDFKRQINIPKNDWFYVAIADLTVGKRFGDKNIETVRSGEYDDVYTKGRLAFYVKGKIQGKYLLTAAGDTGEDKLENMFRGLDSKDPRQLLRRIDPNQFYPIYGDDSTVIDDAPTNGKFFVRLDRGDSHVMWGNYKAIIKGTEFMRSERALYGASGVYRSEATTPFGERKTEVTLYAAQPDTLPQRDEFLGTGGSAYFMRRQDITVGSETVTVEVRDSTTNQIIERRSLRYGEDYSFDYLQGVVILKRPLSSSTGTTGPVREGALGGNRVYLISQYEFTPVAGDLDGYVYGGRAQKWFDDKVRIGVTGMNENTGLANQQAYGADIQIRHSEKTFLEAEVSHSKGPGFGSSRSTDGGLTLSDVDTTGTRDRAAMAWRAKGQVDLEDISKSGVKGTVGAYYEQKQAGFSTLSDQISVDQRIWGVHADVDLAKDTKLNLAYDDFTESNARSEFDGRELGGRIKRKGSTAVSRQLDEYWKVSFGVTYADLSNPRASSVRKSGYNGSRLDAGARLEYAPDADHTYYVFGQGTLTHSGDIDRGDRIGVGSKYKLTDKIDLEGEISYGTNGLGALAGIVYNPTADDSYYIGYRLDPDRAYDLERSYDLSGVDKGAIVIGARRKFDEYWSAYAENNYDLFGRRDSLTKTYGVVYTPDKQWTLDGGFEAGTIEDNTVDLDTGLDRSDFDRKAVSLSVGYKDNDKITARIRGEARFEDSEDGTRDRNTYLFATGVNWKTNDNWRVLFNVDAVLSDSDSNASFRDGNYVEASFGYAYRPVNNDRLNALFKYTWLYDSPGENQVSAVTGDEYGPSQRSHILSADFTYDLFPWLSVGGKYGFRYGEVRQRLLEGDRDKFDSWQTSSAHLGIVRTDLHIVKNWDGLLEGRVMHMPEAKTTDFGALVALYRHVGENFKVGVGYNFGSFSDDLRDLTLNDQGVFLNVIGKF</sequence>
<dbReference type="EMBL" id="JACGXN010000010">
    <property type="protein sequence ID" value="MBA8880914.1"/>
    <property type="molecule type" value="Genomic_DNA"/>
</dbReference>
<gene>
    <name evidence="3" type="ORF">FHW16_004649</name>
</gene>
<proteinExistence type="predicted"/>
<feature type="compositionally biased region" description="Polar residues" evidence="1">
    <location>
        <begin position="692"/>
        <end position="706"/>
    </location>
</feature>
<dbReference type="AlphaFoldDB" id="A0A839ETT0"/>
<reference evidence="3 4" key="1">
    <citation type="submission" date="2020-07" db="EMBL/GenBank/DDBJ databases">
        <title>Genomic Encyclopedia of Type Strains, Phase IV (KMG-V): Genome sequencing to study the core and pangenomes of soil and plant-associated prokaryotes.</title>
        <authorList>
            <person name="Whitman W."/>
        </authorList>
    </citation>
    <scope>NUCLEOTIDE SEQUENCE [LARGE SCALE GENOMIC DNA]</scope>
    <source>
        <strain evidence="3 4">AN3</strain>
    </source>
</reference>
<name>A0A839ETT0_9HYPH</name>
<protein>
    <recommendedName>
        <fullName evidence="5">TonB-dependent receptor</fullName>
    </recommendedName>
</protein>
<evidence type="ECO:0000256" key="1">
    <source>
        <dbReference type="SAM" id="MobiDB-lite"/>
    </source>
</evidence>
<evidence type="ECO:0000313" key="4">
    <source>
        <dbReference type="Proteomes" id="UP000549052"/>
    </source>
</evidence>
<dbReference type="SUPFAM" id="SSF56935">
    <property type="entry name" value="Porins"/>
    <property type="match status" value="1"/>
</dbReference>
<feature type="chain" id="PRO_5032791275" description="TonB-dependent receptor" evidence="2">
    <location>
        <begin position="44"/>
        <end position="1278"/>
    </location>
</feature>